<evidence type="ECO:0008006" key="3">
    <source>
        <dbReference type="Google" id="ProtNLM"/>
    </source>
</evidence>
<keyword evidence="2" id="KW-1185">Reference proteome</keyword>
<proteinExistence type="predicted"/>
<organism evidence="1 2">
    <name type="scientific">Parnassius mnemosyne</name>
    <name type="common">clouded apollo</name>
    <dbReference type="NCBI Taxonomy" id="213953"/>
    <lineage>
        <taxon>Eukaryota</taxon>
        <taxon>Metazoa</taxon>
        <taxon>Ecdysozoa</taxon>
        <taxon>Arthropoda</taxon>
        <taxon>Hexapoda</taxon>
        <taxon>Insecta</taxon>
        <taxon>Pterygota</taxon>
        <taxon>Neoptera</taxon>
        <taxon>Endopterygota</taxon>
        <taxon>Lepidoptera</taxon>
        <taxon>Glossata</taxon>
        <taxon>Ditrysia</taxon>
        <taxon>Papilionoidea</taxon>
        <taxon>Papilionidae</taxon>
        <taxon>Parnassiinae</taxon>
        <taxon>Parnassini</taxon>
        <taxon>Parnassius</taxon>
        <taxon>Driopa</taxon>
    </lineage>
</organism>
<evidence type="ECO:0000313" key="1">
    <source>
        <dbReference type="EMBL" id="CAK1602532.1"/>
    </source>
</evidence>
<name>A0AAV1M7X1_9NEOP</name>
<evidence type="ECO:0000313" key="2">
    <source>
        <dbReference type="Proteomes" id="UP001314205"/>
    </source>
</evidence>
<accession>A0AAV1M7X1</accession>
<comment type="caution">
    <text evidence="1">The sequence shown here is derived from an EMBL/GenBank/DDBJ whole genome shotgun (WGS) entry which is preliminary data.</text>
</comment>
<dbReference type="Proteomes" id="UP001314205">
    <property type="component" value="Unassembled WGS sequence"/>
</dbReference>
<sequence length="147" mass="16645">MTLTSDTIHVSREIGGNVIMQIPDVDRGKAVLRNIVGVVLQKNDQGFHKIETQYGMLDKLYCRYVLYIYVHVLSEFDKCKDKFLHEEDVPNINLPLGTVTKEADIGTGKGFMRCVCMKGCMTKRCLCMKNGYLCNSKCHDSLSCNNK</sequence>
<dbReference type="EMBL" id="CAVLGL010000137">
    <property type="protein sequence ID" value="CAK1602532.1"/>
    <property type="molecule type" value="Genomic_DNA"/>
</dbReference>
<reference evidence="1 2" key="1">
    <citation type="submission" date="2023-11" db="EMBL/GenBank/DDBJ databases">
        <authorList>
            <person name="Hedman E."/>
            <person name="Englund M."/>
            <person name="Stromberg M."/>
            <person name="Nyberg Akerstrom W."/>
            <person name="Nylinder S."/>
            <person name="Jareborg N."/>
            <person name="Kallberg Y."/>
            <person name="Kronander E."/>
        </authorList>
    </citation>
    <scope>NUCLEOTIDE SEQUENCE [LARGE SCALE GENOMIC DNA]</scope>
</reference>
<dbReference type="AlphaFoldDB" id="A0AAV1M7X1"/>
<protein>
    <recommendedName>
        <fullName evidence="3">KRAB-A domain-containing 2-like</fullName>
    </recommendedName>
</protein>
<gene>
    <name evidence="1" type="ORF">PARMNEM_LOCUS21024</name>
</gene>